<feature type="compositionally biased region" description="Basic and acidic residues" evidence="1">
    <location>
        <begin position="105"/>
        <end position="119"/>
    </location>
</feature>
<reference evidence="2 3" key="1">
    <citation type="submission" date="2017-09" db="EMBL/GenBank/DDBJ databases">
        <title>WGS assembly of Aquilegia coerulea Goldsmith.</title>
        <authorList>
            <person name="Hodges S."/>
            <person name="Kramer E."/>
            <person name="Nordborg M."/>
            <person name="Tomkins J."/>
            <person name="Borevitz J."/>
            <person name="Derieg N."/>
            <person name="Yan J."/>
            <person name="Mihaltcheva S."/>
            <person name="Hayes R.D."/>
            <person name="Rokhsar D."/>
        </authorList>
    </citation>
    <scope>NUCLEOTIDE SEQUENCE [LARGE SCALE GENOMIC DNA]</scope>
    <source>
        <strain evidence="3">cv. Goldsmith</strain>
    </source>
</reference>
<feature type="region of interest" description="Disordered" evidence="1">
    <location>
        <begin position="93"/>
        <end position="126"/>
    </location>
</feature>
<sequence length="744" mass="82280">METYRRCKKRKQYTLPSDPFERIYTRRRKKNELNRDLTSVRDLRSRRVFSLASISEVKGCFEINVEGNQKSSEIAETNDKEVKSDLGFCGKDERNGEFLQSGSREQNKEIDNKVERNGEPKSMLKSGGLVPCSRTKLFKNPRSFSYRRLLPFLMHLEKGDSSTVEISPCEEVDNSVEERSPSSMSVCHDIIMDGGTNKGVPTSQHTFGVSDDSPQVPLNIECSNLVFSECLSTDCTSQKPSETATNSTVNGSISTNLPHLNYESPSEAPQTKADTFNRLTPAGGRPCLLLKPCSLVTHKSSSIKGNAELEKGCQKDNGNTEIERCDDEWFQSTPPDSDIFTKSEDCTAKQGALESSMNDTSVNGKNKCSGKVEKDRHSNSKAKLGVLVPSSRMKLVKTPNSFSYRRLLPFLLDLEKNDTNTLRSPPMQKFETIVDKGLTSSFPISREIPKDGPNKEKLTNAYPFGSSDAVTTLESREMTSFTGSSNVDCSNMETIKDPLAKSAIKGAPGKCVVSTVNGSVINKLPHIIAERASQVQPANMDESSTSQTVHGANLEIKSPSVVIHEPSCAKVDAVRGPSHLPEVASDGSVLTQKSSTDLKSPEELSFIEELSNVEPPAPSEKLLSAPTRGILKRYPLGCRGICTCLSCASFRLHAERAFEFSRNQMQDTEVVAMDLMKELSNIRVLLEKSIVECQPVQNSQVQEACMKALRAEELAKSHLRHMNEELVVHCRTPCLQRPRVRFAV</sequence>
<dbReference type="AlphaFoldDB" id="A0A2G5CXH3"/>
<accession>A0A2G5CXH3</accession>
<dbReference type="FunCoup" id="A0A2G5CXH3">
    <property type="interactions" value="213"/>
</dbReference>
<dbReference type="Proteomes" id="UP000230069">
    <property type="component" value="Unassembled WGS sequence"/>
</dbReference>
<feature type="region of interest" description="Disordered" evidence="1">
    <location>
        <begin position="353"/>
        <end position="375"/>
    </location>
</feature>
<evidence type="ECO:0000313" key="2">
    <source>
        <dbReference type="EMBL" id="PIA35963.1"/>
    </source>
</evidence>
<dbReference type="PANTHER" id="PTHR34461:SF4">
    <property type="entry name" value="OS01G0101800 PROTEIN"/>
    <property type="match status" value="1"/>
</dbReference>
<gene>
    <name evidence="2" type="ORF">AQUCO_03400097v1</name>
</gene>
<organism evidence="2 3">
    <name type="scientific">Aquilegia coerulea</name>
    <name type="common">Rocky mountain columbine</name>
    <dbReference type="NCBI Taxonomy" id="218851"/>
    <lineage>
        <taxon>Eukaryota</taxon>
        <taxon>Viridiplantae</taxon>
        <taxon>Streptophyta</taxon>
        <taxon>Embryophyta</taxon>
        <taxon>Tracheophyta</taxon>
        <taxon>Spermatophyta</taxon>
        <taxon>Magnoliopsida</taxon>
        <taxon>Ranunculales</taxon>
        <taxon>Ranunculaceae</taxon>
        <taxon>Thalictroideae</taxon>
        <taxon>Aquilegia</taxon>
    </lineage>
</organism>
<dbReference type="STRING" id="218851.A0A2G5CXH3"/>
<dbReference type="PANTHER" id="PTHR34461">
    <property type="entry name" value="EXPRESSED PROTEIN"/>
    <property type="match status" value="1"/>
</dbReference>
<proteinExistence type="predicted"/>
<protein>
    <submittedName>
        <fullName evidence="2">Uncharacterized protein</fullName>
    </submittedName>
</protein>
<dbReference type="EMBL" id="KZ305051">
    <property type="protein sequence ID" value="PIA35963.1"/>
    <property type="molecule type" value="Genomic_DNA"/>
</dbReference>
<keyword evidence="3" id="KW-1185">Reference proteome</keyword>
<name>A0A2G5CXH3_AQUCA</name>
<evidence type="ECO:0000256" key="1">
    <source>
        <dbReference type="SAM" id="MobiDB-lite"/>
    </source>
</evidence>
<dbReference type="OrthoDB" id="766405at2759"/>
<evidence type="ECO:0000313" key="3">
    <source>
        <dbReference type="Proteomes" id="UP000230069"/>
    </source>
</evidence>
<dbReference type="InParanoid" id="A0A2G5CXH3"/>
<feature type="compositionally biased region" description="Polar residues" evidence="1">
    <location>
        <begin position="353"/>
        <end position="366"/>
    </location>
</feature>